<keyword evidence="3" id="KW-1185">Reference proteome</keyword>
<keyword evidence="1" id="KW-0732">Signal</keyword>
<protein>
    <submittedName>
        <fullName evidence="2">Uncharacterized protein</fullName>
    </submittedName>
</protein>
<evidence type="ECO:0000313" key="2">
    <source>
        <dbReference type="EMBL" id="MBP1925226.1"/>
    </source>
</evidence>
<feature type="signal peptide" evidence="1">
    <location>
        <begin position="1"/>
        <end position="23"/>
    </location>
</feature>
<comment type="caution">
    <text evidence="2">The sequence shown here is derived from an EMBL/GenBank/DDBJ whole genome shotgun (WGS) entry which is preliminary data.</text>
</comment>
<accession>A0ABS4GC01</accession>
<dbReference type="EMBL" id="JAGGKS010000002">
    <property type="protein sequence ID" value="MBP1925226.1"/>
    <property type="molecule type" value="Genomic_DNA"/>
</dbReference>
<sequence length="318" mass="37189">MNCKSVFSILVLVLMIMLCSACNNDNIQYTFPLSQEDVEQVFNKQQLSWNLEVNQPYQKNQTIYVLKNAEGVFCVVESRSNEGEKYLSLILHFPINYSTDQMRRFNELELSRLLNNVSILYGNSIIDKKVFRDFSTYFDGKNSKEDGSLLWDKRMGDDHYKLRLYPKGDEYQLRDFTIMNSVAYERLISGYASAMRNTYNNSSMPLNKGTVSSIKGIEYLEENQDIEMSRFIIHGYLKDIFETEDFPEPFKMMSDNYLPPNKEGYLRATLVDDTGSIEVFLRPTSLNEDELNKKRDHYVYYYNIKEPFCVVQLSVTGE</sequence>
<dbReference type="Proteomes" id="UP001519342">
    <property type="component" value="Unassembled WGS sequence"/>
</dbReference>
<proteinExistence type="predicted"/>
<gene>
    <name evidence="2" type="ORF">J2Z76_001083</name>
</gene>
<evidence type="ECO:0000256" key="1">
    <source>
        <dbReference type="SAM" id="SignalP"/>
    </source>
</evidence>
<feature type="chain" id="PRO_5046701738" evidence="1">
    <location>
        <begin position="24"/>
        <end position="318"/>
    </location>
</feature>
<organism evidence="2 3">
    <name type="scientific">Sedimentibacter acidaminivorans</name>
    <dbReference type="NCBI Taxonomy" id="913099"/>
    <lineage>
        <taxon>Bacteria</taxon>
        <taxon>Bacillati</taxon>
        <taxon>Bacillota</taxon>
        <taxon>Tissierellia</taxon>
        <taxon>Sedimentibacter</taxon>
    </lineage>
</organism>
<reference evidence="2 3" key="1">
    <citation type="submission" date="2021-03" db="EMBL/GenBank/DDBJ databases">
        <title>Genomic Encyclopedia of Type Strains, Phase IV (KMG-IV): sequencing the most valuable type-strain genomes for metagenomic binning, comparative biology and taxonomic classification.</title>
        <authorList>
            <person name="Goeker M."/>
        </authorList>
    </citation>
    <scope>NUCLEOTIDE SEQUENCE [LARGE SCALE GENOMIC DNA]</scope>
    <source>
        <strain evidence="2 3">DSM 24004</strain>
    </source>
</reference>
<dbReference type="RefSeq" id="WP_209510958.1">
    <property type="nucleotide sequence ID" value="NZ_JAGGKS010000002.1"/>
</dbReference>
<evidence type="ECO:0000313" key="3">
    <source>
        <dbReference type="Proteomes" id="UP001519342"/>
    </source>
</evidence>
<name>A0ABS4GC01_9FIRM</name>